<name>A0AB73H4J9_9XANT</name>
<evidence type="ECO:0000313" key="1">
    <source>
        <dbReference type="EMBL" id="MBB5672558.1"/>
    </source>
</evidence>
<organism evidence="1">
    <name type="scientific">Xanthomonas arboricola</name>
    <dbReference type="NCBI Taxonomy" id="56448"/>
    <lineage>
        <taxon>Bacteria</taxon>
        <taxon>Pseudomonadati</taxon>
        <taxon>Pseudomonadota</taxon>
        <taxon>Gammaproteobacteria</taxon>
        <taxon>Lysobacterales</taxon>
        <taxon>Lysobacteraceae</taxon>
        <taxon>Xanthomonas</taxon>
    </lineage>
</organism>
<accession>A0AB73H4J9</accession>
<comment type="caution">
    <text evidence="1">The sequence shown here is derived from an EMBL/GenBank/DDBJ whole genome shotgun (WGS) entry which is preliminary data.</text>
</comment>
<dbReference type="AlphaFoldDB" id="A0AB73H4J9"/>
<protein>
    <submittedName>
        <fullName evidence="1">Ferredoxin</fullName>
    </submittedName>
</protein>
<gene>
    <name evidence="1" type="ORF">FHR65_004159</name>
</gene>
<dbReference type="PROSITE" id="PS51257">
    <property type="entry name" value="PROKAR_LIPOPROTEIN"/>
    <property type="match status" value="1"/>
</dbReference>
<proteinExistence type="predicted"/>
<dbReference type="EMBL" id="JACIIQ010000027">
    <property type="protein sequence ID" value="MBB5672558.1"/>
    <property type="molecule type" value="Genomic_DNA"/>
</dbReference>
<reference evidence="1" key="1">
    <citation type="submission" date="2020-08" db="EMBL/GenBank/DDBJ databases">
        <title>Studying the diversity of plant-associated saprophytic bacteria and their role in host health and plant-pathogen interactions.</title>
        <authorList>
            <person name="Potnis N."/>
        </authorList>
    </citation>
    <scope>NUCLEOTIDE SEQUENCE</scope>
    <source>
        <strain evidence="1">F21</strain>
    </source>
</reference>
<sequence>MRDLFRPLTAVVLCIGLGACSLVANVPELFRYNEPTDGQRTRLRIVGDDGNTVIYPGTTCDRANVPGFGRAARALVFGGQDLGMPRLSDTPKHPLELAVRAGEPMVVGFSAGAVASQTCPKAPPGYRMVCNAPIGHGPTCATTRSFVPESGIDYEAHVDFGAGRCRLDVYALTKRNDGTTERRAIAAALPSCPATSKE</sequence>
<dbReference type="RefSeq" id="WP_126966958.1">
    <property type="nucleotide sequence ID" value="NZ_CP011256.1"/>
</dbReference>
<dbReference type="Proteomes" id="UP000528595">
    <property type="component" value="Unassembled WGS sequence"/>
</dbReference>